<reference evidence="1" key="1">
    <citation type="journal article" date="2014" name="Front. Microbiol.">
        <title>High frequency of phylogenetically diverse reductive dehalogenase-homologous genes in deep subseafloor sedimentary metagenomes.</title>
        <authorList>
            <person name="Kawai M."/>
            <person name="Futagami T."/>
            <person name="Toyoda A."/>
            <person name="Takaki Y."/>
            <person name="Nishi S."/>
            <person name="Hori S."/>
            <person name="Arai W."/>
            <person name="Tsubouchi T."/>
            <person name="Morono Y."/>
            <person name="Uchiyama I."/>
            <person name="Ito T."/>
            <person name="Fujiyama A."/>
            <person name="Inagaki F."/>
            <person name="Takami H."/>
        </authorList>
    </citation>
    <scope>NUCLEOTIDE SEQUENCE</scope>
    <source>
        <strain evidence="1">Expedition CK06-06</strain>
    </source>
</reference>
<gene>
    <name evidence="1" type="ORF">S06H3_33805</name>
</gene>
<dbReference type="Pfam" id="PF16510">
    <property type="entry name" value="P22_portal"/>
    <property type="match status" value="1"/>
</dbReference>
<dbReference type="AlphaFoldDB" id="X1NDK1"/>
<feature type="non-terminal residue" evidence="1">
    <location>
        <position position="275"/>
    </location>
</feature>
<organism evidence="1">
    <name type="scientific">marine sediment metagenome</name>
    <dbReference type="NCBI Taxonomy" id="412755"/>
    <lineage>
        <taxon>unclassified sequences</taxon>
        <taxon>metagenomes</taxon>
        <taxon>ecological metagenomes</taxon>
    </lineage>
</organism>
<sequence>DKNQVIIRKPVIEANNNVMWDANSKLLDKSDATHVSVLEAFSEQGYMDLVKKLTGEELDHVNADSFKFPEQSYTFPWILGESKKIYVVKFFHKNVIEEKVLTLSDPFGTTIDVRESNLMNVEDDLMGAGYEITAEHMYKRNEITKYIASGREILKSTVIAGEHIPIIPSFGEHAFVEGEEHWEGVTRLTKDPQRLRNFAGSYLGDILSRSPRQKAIFWQEQIAGFEDMYSESGADNNYPYLLANRKSGDGTDLPVGPIGVMPEQPMPTALPAVLE</sequence>
<feature type="non-terminal residue" evidence="1">
    <location>
        <position position="1"/>
    </location>
</feature>
<name>X1NDK1_9ZZZZ</name>
<evidence type="ECO:0000313" key="1">
    <source>
        <dbReference type="EMBL" id="GAI24880.1"/>
    </source>
</evidence>
<accession>X1NDK1</accession>
<protein>
    <submittedName>
        <fullName evidence="1">Uncharacterized protein</fullName>
    </submittedName>
</protein>
<dbReference type="EMBL" id="BARV01020218">
    <property type="protein sequence ID" value="GAI24880.1"/>
    <property type="molecule type" value="Genomic_DNA"/>
</dbReference>
<proteinExistence type="predicted"/>
<comment type="caution">
    <text evidence="1">The sequence shown here is derived from an EMBL/GenBank/DDBJ whole genome shotgun (WGS) entry which is preliminary data.</text>
</comment>
<dbReference type="InterPro" id="IPR032427">
    <property type="entry name" value="P22_portal"/>
</dbReference>